<dbReference type="PANTHER" id="PTHR43161">
    <property type="entry name" value="SORBITOL DEHYDROGENASE"/>
    <property type="match status" value="1"/>
</dbReference>
<feature type="domain" description="Alcohol dehydrogenase-like C-terminal" evidence="10">
    <location>
        <begin position="215"/>
        <end position="344"/>
    </location>
</feature>
<evidence type="ECO:0000256" key="3">
    <source>
        <dbReference type="ARBA" id="ARBA00022723"/>
    </source>
</evidence>
<dbReference type="InterPro" id="IPR013154">
    <property type="entry name" value="ADH-like_N"/>
</dbReference>
<evidence type="ECO:0000256" key="2">
    <source>
        <dbReference type="ARBA" id="ARBA00008072"/>
    </source>
</evidence>
<name>W6NFS1_HAECO</name>
<comment type="similarity">
    <text evidence="2 9">Belongs to the zinc-containing alcohol dehydrogenase family.</text>
</comment>
<evidence type="ECO:0000313" key="12">
    <source>
        <dbReference type="EMBL" id="CDL96161.1"/>
    </source>
</evidence>
<evidence type="ECO:0000256" key="8">
    <source>
        <dbReference type="ARBA" id="ARBA00032485"/>
    </source>
</evidence>
<dbReference type="SUPFAM" id="SSF51735">
    <property type="entry name" value="NAD(P)-binding Rossmann-fold domains"/>
    <property type="match status" value="1"/>
</dbReference>
<dbReference type="FunFam" id="3.40.50.720:FF:000068">
    <property type="entry name" value="Sorbitol dehydrogenase"/>
    <property type="match status" value="1"/>
</dbReference>
<reference evidence="12" key="2">
    <citation type="submission" date="2013-05" db="EMBL/GenBank/DDBJ databases">
        <title>The genome and transcriptome of Haemonchus contortus: a key model parasite for drug and vaccine discovery.</title>
        <authorList>
            <person name="Laing R."/>
            <person name="Kikuchi T."/>
            <person name="Martinelli A."/>
            <person name="Tsai I.J."/>
            <person name="Beech R.N."/>
            <person name="Redman E."/>
            <person name="Holroyd N."/>
            <person name="Bartley D.J."/>
            <person name="Beasley H."/>
            <person name="Britton C."/>
            <person name="Curran D."/>
            <person name="Devaney E."/>
            <person name="Gilabert A."/>
            <person name="Jackson F."/>
            <person name="Hunt M."/>
            <person name="Johnston S."/>
            <person name="Kryukov I."/>
            <person name="Li K."/>
            <person name="Morrison A.A."/>
            <person name="Reid A.J."/>
            <person name="Sargison N."/>
            <person name="Saunders G."/>
            <person name="Wasmuth J.D."/>
            <person name="Wolstenholme A."/>
            <person name="Berriman M."/>
            <person name="Gilleard J.S."/>
            <person name="Cotton J.A."/>
        </authorList>
    </citation>
    <scope>NUCLEOTIDE SEQUENCE [LARGE SCALE GENOMIC DNA]</scope>
    <source>
        <strain evidence="12">ISE/inbred ISE</strain>
    </source>
</reference>
<dbReference type="GO" id="GO:0003939">
    <property type="term" value="F:L-iditol 2-dehydrogenase (NAD+) activity"/>
    <property type="evidence" value="ECO:0007669"/>
    <property type="project" value="TreeGrafter"/>
</dbReference>
<evidence type="ECO:0000256" key="7">
    <source>
        <dbReference type="ARBA" id="ARBA00026132"/>
    </source>
</evidence>
<sequence length="384" mass="41360">MKRHAYHSTKLPLAPGGMSPDNLSAVMHGVNDLRLEQRKIPVPAGNQLLISGDQSSFSILWLTHNINLHRIHTVGICGSDVHFLTRGAIGKYVVEKPMVLGHETSGTVAGMGNLVKGFQVGDRVAIEPGVGCRLCMHCKSGRYNLCPDTKFFATPPTDGSLTRYVAYDADFCFKLPDNVSYEEGALIEPLSVAVFTCRRSGVQMGQRVLVQGAGPIGTLCMMTARALGAAEVVITDLNQSRLDLAMKLGAQHAICVKGKSPAQVKEEIIKSLGTEPDVSMECSGAQSSIESAILSTRSGGVVVLVGLGEDRAELPIVEAALREVDIRGVFRYANCYPTAINLVASRRIDLSGITRAHYQLKDAVEAFQRAQKGDVIKVFIHCDS</sequence>
<evidence type="ECO:0000256" key="6">
    <source>
        <dbReference type="ARBA" id="ARBA00023027"/>
    </source>
</evidence>
<evidence type="ECO:0000256" key="4">
    <source>
        <dbReference type="ARBA" id="ARBA00022833"/>
    </source>
</evidence>
<dbReference type="EMBL" id="CAVP010059876">
    <property type="protein sequence ID" value="CDL96161.1"/>
    <property type="molecule type" value="Genomic_DNA"/>
</dbReference>
<evidence type="ECO:0000256" key="5">
    <source>
        <dbReference type="ARBA" id="ARBA00023002"/>
    </source>
</evidence>
<keyword evidence="3 9" id="KW-0479">Metal-binding</keyword>
<dbReference type="Pfam" id="PF00107">
    <property type="entry name" value="ADH_zinc_N"/>
    <property type="match status" value="1"/>
</dbReference>
<dbReference type="AlphaFoldDB" id="W6NFS1"/>
<keyword evidence="6" id="KW-0520">NAD</keyword>
<comment type="cofactor">
    <cofactor evidence="1 9">
        <name>Zn(2+)</name>
        <dbReference type="ChEBI" id="CHEBI:29105"/>
    </cofactor>
</comment>
<dbReference type="GO" id="GO:0008270">
    <property type="term" value="F:zinc ion binding"/>
    <property type="evidence" value="ECO:0007669"/>
    <property type="project" value="InterPro"/>
</dbReference>
<evidence type="ECO:0000259" key="10">
    <source>
        <dbReference type="Pfam" id="PF00107"/>
    </source>
</evidence>
<protein>
    <recommendedName>
        <fullName evidence="7">Sorbitol dehydrogenase</fullName>
    </recommendedName>
    <alternativeName>
        <fullName evidence="8">Polyol dehydrogenase</fullName>
    </alternativeName>
</protein>
<dbReference type="Gene3D" id="3.90.180.10">
    <property type="entry name" value="Medium-chain alcohol dehydrogenases, catalytic domain"/>
    <property type="match status" value="1"/>
</dbReference>
<reference evidence="12" key="1">
    <citation type="submission" date="2013-03" db="EMBL/GenBank/DDBJ databases">
        <authorList>
            <person name="Aslett M."/>
        </authorList>
    </citation>
    <scope>NUCLEOTIDE SEQUENCE [LARGE SCALE GENOMIC DNA]</scope>
    <source>
        <strain evidence="12">ISE/inbred ISE</strain>
    </source>
</reference>
<dbReference type="CDD" id="cd05285">
    <property type="entry name" value="sorbitol_DH"/>
    <property type="match status" value="1"/>
</dbReference>
<dbReference type="InterPro" id="IPR036291">
    <property type="entry name" value="NAD(P)-bd_dom_sf"/>
</dbReference>
<feature type="domain" description="Alcohol dehydrogenase-like N-terminal" evidence="11">
    <location>
        <begin position="70"/>
        <end position="177"/>
    </location>
</feature>
<organism evidence="12">
    <name type="scientific">Haemonchus contortus</name>
    <name type="common">Barber pole worm</name>
    <dbReference type="NCBI Taxonomy" id="6289"/>
    <lineage>
        <taxon>Eukaryota</taxon>
        <taxon>Metazoa</taxon>
        <taxon>Ecdysozoa</taxon>
        <taxon>Nematoda</taxon>
        <taxon>Chromadorea</taxon>
        <taxon>Rhabditida</taxon>
        <taxon>Rhabditina</taxon>
        <taxon>Rhabditomorpha</taxon>
        <taxon>Strongyloidea</taxon>
        <taxon>Trichostrongylidae</taxon>
        <taxon>Haemonchus</taxon>
    </lineage>
</organism>
<dbReference type="PANTHER" id="PTHR43161:SF9">
    <property type="entry name" value="SORBITOL DEHYDROGENASE"/>
    <property type="match status" value="1"/>
</dbReference>
<evidence type="ECO:0000259" key="11">
    <source>
        <dbReference type="Pfam" id="PF08240"/>
    </source>
</evidence>
<accession>W6NFS1</accession>
<dbReference type="Pfam" id="PF08240">
    <property type="entry name" value="ADH_N"/>
    <property type="match status" value="1"/>
</dbReference>
<dbReference type="Gene3D" id="3.40.50.720">
    <property type="entry name" value="NAD(P)-binding Rossmann-like Domain"/>
    <property type="match status" value="1"/>
</dbReference>
<dbReference type="SUPFAM" id="SSF50129">
    <property type="entry name" value="GroES-like"/>
    <property type="match status" value="1"/>
</dbReference>
<comment type="caution">
    <text evidence="12">The sequence shown here is derived from an EMBL/GenBank/DDBJ whole genome shotgun (WGS) entry which is preliminary data.</text>
</comment>
<dbReference type="InterPro" id="IPR013149">
    <property type="entry name" value="ADH-like_C"/>
</dbReference>
<evidence type="ECO:0000256" key="1">
    <source>
        <dbReference type="ARBA" id="ARBA00001947"/>
    </source>
</evidence>
<dbReference type="InterPro" id="IPR011032">
    <property type="entry name" value="GroES-like_sf"/>
</dbReference>
<dbReference type="InterPro" id="IPR045306">
    <property type="entry name" value="SDH-like"/>
</dbReference>
<keyword evidence="5" id="KW-0560">Oxidoreductase</keyword>
<gene>
    <name evidence="12" type="ORF">HCOI_01716100</name>
</gene>
<keyword evidence="4 9" id="KW-0862">Zinc</keyword>
<evidence type="ECO:0000256" key="9">
    <source>
        <dbReference type="RuleBase" id="RU361277"/>
    </source>
</evidence>
<dbReference type="PROSITE" id="PS00059">
    <property type="entry name" value="ADH_ZINC"/>
    <property type="match status" value="1"/>
</dbReference>
<dbReference type="GO" id="GO:0006062">
    <property type="term" value="P:sorbitol catabolic process"/>
    <property type="evidence" value="ECO:0007669"/>
    <property type="project" value="TreeGrafter"/>
</dbReference>
<proteinExistence type="inferred from homology"/>
<dbReference type="InterPro" id="IPR002328">
    <property type="entry name" value="ADH_Zn_CS"/>
</dbReference>